<dbReference type="InterPro" id="IPR035919">
    <property type="entry name" value="EAL_sf"/>
</dbReference>
<protein>
    <submittedName>
        <fullName evidence="3">PAS domain S-box-containing protein/diguanylate cyclase (GGDEF)-like protein</fullName>
    </submittedName>
</protein>
<dbReference type="Pfam" id="PF00989">
    <property type="entry name" value="PAS"/>
    <property type="match status" value="1"/>
</dbReference>
<evidence type="ECO:0000313" key="3">
    <source>
        <dbReference type="EMBL" id="PWV65832.1"/>
    </source>
</evidence>
<dbReference type="InterPro" id="IPR029787">
    <property type="entry name" value="Nucleotide_cyclase"/>
</dbReference>
<evidence type="ECO:0000259" key="2">
    <source>
        <dbReference type="PROSITE" id="PS50887"/>
    </source>
</evidence>
<dbReference type="PROSITE" id="PS50887">
    <property type="entry name" value="GGDEF"/>
    <property type="match status" value="1"/>
</dbReference>
<dbReference type="Proteomes" id="UP000246569">
    <property type="component" value="Unassembled WGS sequence"/>
</dbReference>
<dbReference type="SUPFAM" id="SSF55073">
    <property type="entry name" value="Nucleotide cyclase"/>
    <property type="match status" value="1"/>
</dbReference>
<dbReference type="CDD" id="cd01949">
    <property type="entry name" value="GGDEF"/>
    <property type="match status" value="1"/>
</dbReference>
<dbReference type="Gene3D" id="3.30.70.270">
    <property type="match status" value="1"/>
</dbReference>
<dbReference type="InterPro" id="IPR000160">
    <property type="entry name" value="GGDEF_dom"/>
</dbReference>
<organism evidence="3 4">
    <name type="scientific">Plasticicumulans acidivorans</name>
    <dbReference type="NCBI Taxonomy" id="886464"/>
    <lineage>
        <taxon>Bacteria</taxon>
        <taxon>Pseudomonadati</taxon>
        <taxon>Pseudomonadota</taxon>
        <taxon>Gammaproteobacteria</taxon>
        <taxon>Candidatus Competibacteraceae</taxon>
        <taxon>Plasticicumulans</taxon>
    </lineage>
</organism>
<dbReference type="SUPFAM" id="SSF141868">
    <property type="entry name" value="EAL domain-like"/>
    <property type="match status" value="1"/>
</dbReference>
<reference evidence="3 4" key="1">
    <citation type="submission" date="2018-05" db="EMBL/GenBank/DDBJ databases">
        <title>Genomic Encyclopedia of Type Strains, Phase IV (KMG-IV): sequencing the most valuable type-strain genomes for metagenomic binning, comparative biology and taxonomic classification.</title>
        <authorList>
            <person name="Goeker M."/>
        </authorList>
    </citation>
    <scope>NUCLEOTIDE SEQUENCE [LARGE SCALE GENOMIC DNA]</scope>
    <source>
        <strain evidence="3 4">DSM 23606</strain>
    </source>
</reference>
<dbReference type="AlphaFoldDB" id="A0A317MZU5"/>
<name>A0A317MZU5_9GAMM</name>
<dbReference type="InterPro" id="IPR043128">
    <property type="entry name" value="Rev_trsase/Diguanyl_cyclase"/>
</dbReference>
<evidence type="ECO:0000259" key="1">
    <source>
        <dbReference type="PROSITE" id="PS50883"/>
    </source>
</evidence>
<proteinExistence type="predicted"/>
<feature type="domain" description="EAL" evidence="1">
    <location>
        <begin position="443"/>
        <end position="697"/>
    </location>
</feature>
<dbReference type="Gene3D" id="3.30.450.20">
    <property type="entry name" value="PAS domain"/>
    <property type="match status" value="1"/>
</dbReference>
<dbReference type="Gene3D" id="3.20.20.450">
    <property type="entry name" value="EAL domain"/>
    <property type="match status" value="1"/>
</dbReference>
<dbReference type="SMART" id="SM00091">
    <property type="entry name" value="PAS"/>
    <property type="match status" value="1"/>
</dbReference>
<keyword evidence="4" id="KW-1185">Reference proteome</keyword>
<dbReference type="SMART" id="SM00267">
    <property type="entry name" value="GGDEF"/>
    <property type="match status" value="1"/>
</dbReference>
<feature type="domain" description="GGDEF" evidence="2">
    <location>
        <begin position="299"/>
        <end position="432"/>
    </location>
</feature>
<dbReference type="GO" id="GO:0071111">
    <property type="term" value="F:cyclic-guanylate-specific phosphodiesterase activity"/>
    <property type="evidence" value="ECO:0007669"/>
    <property type="project" value="InterPro"/>
</dbReference>
<dbReference type="RefSeq" id="WP_110016822.1">
    <property type="nucleotide sequence ID" value="NZ_QGTJ01000001.1"/>
</dbReference>
<dbReference type="PROSITE" id="PS50883">
    <property type="entry name" value="EAL"/>
    <property type="match status" value="1"/>
</dbReference>
<dbReference type="PANTHER" id="PTHR33121:SF23">
    <property type="entry name" value="CYCLIC DI-GMP PHOSPHODIESTERASE PDEB"/>
    <property type="match status" value="1"/>
</dbReference>
<accession>A0A317MZU5</accession>
<sequence>MSLEATIRLLLVDRPQADPQPVLKPLRAAGFLVRHWQVERIDLLQKLVDDQVLDLIVVHIAEGVPRIEDVRDSVDSAFKDIPLIAVVEGEGMPDAVHLLSAGADRIASLDIADSLPMVARLELGRLNERRQARRWEGLYREAEARAQALLETSRDAIAYIHAGAHIYANPTYRALFHYEDDLLDTTLIDLVHRDDRTAIKAYLRACERAGAKDTPEGFDCRGLRADGSEIQLHMRASPARMNEEFCLQLVVREAADDSEVQDRLRYLTEHDPLTGLFNRQYFAQVLNRVQMAAMNQGQTSGAVLYILLTDYRGVAERLGLEAVDDLLRGVAHAIESAVTPHEIIARFSDATFTVYTPQPGRSTVTELGERIRISIETHSIRTGEKMIAARASIGICMIGDTNASATQIIVYADKACEQARQLGGTQVQVYTPVAPERDSIARRDSLLHALRRAIADGRVYLQFQPIASFQSDPLERYQVRVAAIGDDGAPLDMREALPLAETRGLLVPFDRWVIASALGTLSTRREQGHPIAQTLFIPLSTNTILDKEFPGWLLTQLTSLSLEGSVLVLEVAEGAVEPYFTDLLRVKQAVEKAGCHLALEHFGEHPSSAQLLRELKPAYAKLGFDLIERASHDSAAAQSAHELADLAHSLEVRTIACDVDNAAAMAAVWQFGITLIEGDLVQAPGAEMNFDFRQFIS</sequence>
<dbReference type="InterPro" id="IPR013767">
    <property type="entry name" value="PAS_fold"/>
</dbReference>
<evidence type="ECO:0000313" key="4">
    <source>
        <dbReference type="Proteomes" id="UP000246569"/>
    </source>
</evidence>
<dbReference type="CDD" id="cd01948">
    <property type="entry name" value="EAL"/>
    <property type="match status" value="1"/>
</dbReference>
<dbReference type="SMART" id="SM00052">
    <property type="entry name" value="EAL"/>
    <property type="match status" value="1"/>
</dbReference>
<dbReference type="CDD" id="cd00130">
    <property type="entry name" value="PAS"/>
    <property type="match status" value="1"/>
</dbReference>
<dbReference type="PANTHER" id="PTHR33121">
    <property type="entry name" value="CYCLIC DI-GMP PHOSPHODIESTERASE PDEF"/>
    <property type="match status" value="1"/>
</dbReference>
<dbReference type="EMBL" id="QGTJ01000001">
    <property type="protein sequence ID" value="PWV65832.1"/>
    <property type="molecule type" value="Genomic_DNA"/>
</dbReference>
<dbReference type="OrthoDB" id="7052318at2"/>
<dbReference type="SUPFAM" id="SSF55785">
    <property type="entry name" value="PYP-like sensor domain (PAS domain)"/>
    <property type="match status" value="1"/>
</dbReference>
<dbReference type="GO" id="GO:0006355">
    <property type="term" value="P:regulation of DNA-templated transcription"/>
    <property type="evidence" value="ECO:0007669"/>
    <property type="project" value="InterPro"/>
</dbReference>
<gene>
    <name evidence="3" type="ORF">C7443_101317</name>
</gene>
<dbReference type="NCBIfam" id="TIGR00254">
    <property type="entry name" value="GGDEF"/>
    <property type="match status" value="1"/>
</dbReference>
<dbReference type="Pfam" id="PF00990">
    <property type="entry name" value="GGDEF"/>
    <property type="match status" value="1"/>
</dbReference>
<dbReference type="NCBIfam" id="TIGR00229">
    <property type="entry name" value="sensory_box"/>
    <property type="match status" value="1"/>
</dbReference>
<dbReference type="InterPro" id="IPR001633">
    <property type="entry name" value="EAL_dom"/>
</dbReference>
<dbReference type="InterPro" id="IPR050706">
    <property type="entry name" value="Cyclic-di-GMP_PDE-like"/>
</dbReference>
<dbReference type="Pfam" id="PF00563">
    <property type="entry name" value="EAL"/>
    <property type="match status" value="1"/>
</dbReference>
<dbReference type="InterPro" id="IPR000014">
    <property type="entry name" value="PAS"/>
</dbReference>
<dbReference type="InterPro" id="IPR035965">
    <property type="entry name" value="PAS-like_dom_sf"/>
</dbReference>
<comment type="caution">
    <text evidence="3">The sequence shown here is derived from an EMBL/GenBank/DDBJ whole genome shotgun (WGS) entry which is preliminary data.</text>
</comment>